<dbReference type="GO" id="GO:0050290">
    <property type="term" value="F:sphingomyelin phosphodiesterase D activity"/>
    <property type="evidence" value="ECO:0007669"/>
    <property type="project" value="InterPro"/>
</dbReference>
<dbReference type="AlphaFoldDB" id="A0AA84ZZ85"/>
<protein>
    <recommendedName>
        <fullName evidence="9">Sphingomyelin phosphodiesterase 4</fullName>
    </recommendedName>
</protein>
<sequence length="828" mass="96938">MPIDVCLSLPLIDRVKELSNIFARGNLQELHNSVVLVVDNIFGYSCGTEGWALHAVNEADEPHLFGSIREFLSPNGRFLEVLSSRLTLEFPSIYHDFPLWLLSTDSQNSVWSGGCKQPRTHLSLNAFTYYMFAFMCYASYPKWKQELALYDFENSLYRTLFDDYLGFYLYTDPTTVNVMASKFHILRAGLQSPGYQKNFSNEFVGEYMNGSTDTCFPDFRLFWQTEAVLQAVCEFLLSWRTTDCSNGIADLPKNTSAVIPSLSPLNHVEFSTKPTVCQLFLVRSFLKYFYFALFNNTNSNCFQILQQQIIWNKFLNYRKYLYNNQGVIVSPESSIPHHNIMNRFSRFIVYCFQHWPFDLSFEVVLETWLSSIQPWRYARFPQLHTDTRFSSIPWDAPLNLKIDNENYSEWLTFVARHYSLYVGLLLLFMERVTKIDLHVCRNAHMVYRVTKVFSQDGFKMLLLNTEKILSEQQHQQDGTLSSAIVSEYQREQSGLWNPVIISTVERVLNCMMIAKVNLQSEIIKKMDKFSSDSDGWFDKCTKWLCSFLIFDMDNSDENVNKCIFYLTEGIHSLREFFAIQETFEAVNDISLKPPPNGRIQWDDLSASPIITRPHLKSPPTSSKSPSVERPYIDNLSPSDFSYSSWNIDTCSMPKTSVNSQVSSRYYTKLTPLDRFQIIMGVKRPYVCQQLINREYASNMNASYENRYILTVCKYLENKFTEMMKQHFIRWCSLSDIRGRFARQLLFPSSYLKQNELQSFLITNNPRLSFRFLANYYVLLRIFLLYIFSYFLFGISSPLLYIVCLIVLYLFYVFVLTMYELCHEKVKRI</sequence>
<evidence type="ECO:0000313" key="6">
    <source>
        <dbReference type="Proteomes" id="UP000050790"/>
    </source>
</evidence>
<dbReference type="WBParaSite" id="SMRG1_56330.3">
    <property type="protein sequence ID" value="SMRG1_56330.3"/>
    <property type="gene ID" value="SMRG1_56330"/>
</dbReference>
<dbReference type="GO" id="GO:0046475">
    <property type="term" value="P:glycerophospholipid catabolic process"/>
    <property type="evidence" value="ECO:0007669"/>
    <property type="project" value="TreeGrafter"/>
</dbReference>
<evidence type="ECO:0000256" key="4">
    <source>
        <dbReference type="ARBA" id="ARBA00023136"/>
    </source>
</evidence>
<dbReference type="WBParaSite" id="SMRG1_56330.1">
    <property type="protein sequence ID" value="SMRG1_56330.1"/>
    <property type="gene ID" value="SMRG1_56330"/>
</dbReference>
<dbReference type="GO" id="GO:0046513">
    <property type="term" value="P:ceramide biosynthetic process"/>
    <property type="evidence" value="ECO:0007669"/>
    <property type="project" value="TreeGrafter"/>
</dbReference>
<keyword evidence="4 5" id="KW-0472">Membrane</keyword>
<evidence type="ECO:0000256" key="3">
    <source>
        <dbReference type="ARBA" id="ARBA00022989"/>
    </source>
</evidence>
<name>A0AA84ZZ85_9TREM</name>
<proteinExistence type="predicted"/>
<dbReference type="GO" id="GO:0016020">
    <property type="term" value="C:membrane"/>
    <property type="evidence" value="ECO:0007669"/>
    <property type="project" value="UniProtKB-SubCell"/>
</dbReference>
<evidence type="ECO:0000313" key="8">
    <source>
        <dbReference type="WBParaSite" id="SMRG1_56330.2"/>
    </source>
</evidence>
<dbReference type="WBParaSite" id="SMRG1_56330.4">
    <property type="protein sequence ID" value="SMRG1_56330.4"/>
    <property type="gene ID" value="SMRG1_56330"/>
</dbReference>
<dbReference type="PANTHER" id="PTHR12988:SF6">
    <property type="entry name" value="SPHINGOMYELIN PHOSPHODIESTERASE 4"/>
    <property type="match status" value="1"/>
</dbReference>
<dbReference type="InterPro" id="IPR024129">
    <property type="entry name" value="Sphingomy_SMPD4"/>
</dbReference>
<evidence type="ECO:0000256" key="1">
    <source>
        <dbReference type="ARBA" id="ARBA00004167"/>
    </source>
</evidence>
<feature type="transmembrane region" description="Helical" evidence="5">
    <location>
        <begin position="798"/>
        <end position="818"/>
    </location>
</feature>
<reference evidence="7 8" key="1">
    <citation type="submission" date="2023-11" db="UniProtKB">
        <authorList>
            <consortium name="WormBaseParasite"/>
        </authorList>
    </citation>
    <scope>IDENTIFICATION</scope>
</reference>
<organism evidence="6 8">
    <name type="scientific">Schistosoma margrebowiei</name>
    <dbReference type="NCBI Taxonomy" id="48269"/>
    <lineage>
        <taxon>Eukaryota</taxon>
        <taxon>Metazoa</taxon>
        <taxon>Spiralia</taxon>
        <taxon>Lophotrochozoa</taxon>
        <taxon>Platyhelminthes</taxon>
        <taxon>Trematoda</taxon>
        <taxon>Digenea</taxon>
        <taxon>Strigeidida</taxon>
        <taxon>Schistosomatoidea</taxon>
        <taxon>Schistosomatidae</taxon>
        <taxon>Schistosoma</taxon>
    </lineage>
</organism>
<evidence type="ECO:0000256" key="5">
    <source>
        <dbReference type="SAM" id="Phobius"/>
    </source>
</evidence>
<accession>A0AA84ZZ85</accession>
<evidence type="ECO:0008006" key="9">
    <source>
        <dbReference type="Google" id="ProtNLM"/>
    </source>
</evidence>
<dbReference type="Pfam" id="PF14724">
    <property type="entry name" value="mit_SMPDase"/>
    <property type="match status" value="3"/>
</dbReference>
<dbReference type="GO" id="GO:0006685">
    <property type="term" value="P:sphingomyelin catabolic process"/>
    <property type="evidence" value="ECO:0007669"/>
    <property type="project" value="TreeGrafter"/>
</dbReference>
<dbReference type="PANTHER" id="PTHR12988">
    <property type="entry name" value="SPHINGOMYELIN PHOSPHODIESTERASE 4"/>
    <property type="match status" value="1"/>
</dbReference>
<evidence type="ECO:0000256" key="2">
    <source>
        <dbReference type="ARBA" id="ARBA00022692"/>
    </source>
</evidence>
<evidence type="ECO:0000313" key="7">
    <source>
        <dbReference type="WBParaSite" id="SMRG1_56330.1"/>
    </source>
</evidence>
<feature type="transmembrane region" description="Helical" evidence="5">
    <location>
        <begin position="773"/>
        <end position="792"/>
    </location>
</feature>
<comment type="subcellular location">
    <subcellularLocation>
        <location evidence="1">Membrane</location>
        <topology evidence="1">Single-pass membrane protein</topology>
    </subcellularLocation>
</comment>
<dbReference type="WBParaSite" id="SMRG1_56330.2">
    <property type="protein sequence ID" value="SMRG1_56330.2"/>
    <property type="gene ID" value="SMRG1_56330"/>
</dbReference>
<keyword evidence="2 5" id="KW-0812">Transmembrane</keyword>
<dbReference type="Proteomes" id="UP000050790">
    <property type="component" value="Unassembled WGS sequence"/>
</dbReference>
<keyword evidence="3 5" id="KW-1133">Transmembrane helix</keyword>